<sequence>MNTRTRLELGLCQEDNRLPDGTHEGCLTACVHAGRDSVCPYARDADVALDILMEPGEAAHAAFEAMDKPTCHGDPKARAWDVLQGYRAILTAIREGK</sequence>
<proteinExistence type="predicted"/>
<accession>A0A0F9R0T2</accession>
<comment type="caution">
    <text evidence="1">The sequence shown here is derived from an EMBL/GenBank/DDBJ whole genome shotgun (WGS) entry which is preliminary data.</text>
</comment>
<gene>
    <name evidence="1" type="ORF">LCGC14_0653740</name>
</gene>
<name>A0A0F9R0T2_9ZZZZ</name>
<reference evidence="1" key="1">
    <citation type="journal article" date="2015" name="Nature">
        <title>Complex archaea that bridge the gap between prokaryotes and eukaryotes.</title>
        <authorList>
            <person name="Spang A."/>
            <person name="Saw J.H."/>
            <person name="Jorgensen S.L."/>
            <person name="Zaremba-Niedzwiedzka K."/>
            <person name="Martijn J."/>
            <person name="Lind A.E."/>
            <person name="van Eijk R."/>
            <person name="Schleper C."/>
            <person name="Guy L."/>
            <person name="Ettema T.J."/>
        </authorList>
    </citation>
    <scope>NUCLEOTIDE SEQUENCE</scope>
</reference>
<dbReference type="EMBL" id="LAZR01001225">
    <property type="protein sequence ID" value="KKN48339.1"/>
    <property type="molecule type" value="Genomic_DNA"/>
</dbReference>
<organism evidence="1">
    <name type="scientific">marine sediment metagenome</name>
    <dbReference type="NCBI Taxonomy" id="412755"/>
    <lineage>
        <taxon>unclassified sequences</taxon>
        <taxon>metagenomes</taxon>
        <taxon>ecological metagenomes</taxon>
    </lineage>
</organism>
<protein>
    <submittedName>
        <fullName evidence="1">Uncharacterized protein</fullName>
    </submittedName>
</protein>
<dbReference type="AlphaFoldDB" id="A0A0F9R0T2"/>
<evidence type="ECO:0000313" key="1">
    <source>
        <dbReference type="EMBL" id="KKN48339.1"/>
    </source>
</evidence>